<comment type="similarity">
    <text evidence="1">Belongs to the peptidase S33 family.</text>
</comment>
<reference evidence="5 6" key="1">
    <citation type="submission" date="2017-01" db="EMBL/GenBank/DDBJ databases">
        <title>Novel large sulfur bacteria in the metagenomes of groundwater-fed chemosynthetic microbial mats in the Lake Huron basin.</title>
        <authorList>
            <person name="Sharrar A.M."/>
            <person name="Flood B.E."/>
            <person name="Bailey J.V."/>
            <person name="Jones D.S."/>
            <person name="Biddanda B."/>
            <person name="Ruberg S.A."/>
            <person name="Marcus D.N."/>
            <person name="Dick G.J."/>
        </authorList>
    </citation>
    <scope>NUCLEOTIDE SEQUENCE [LARGE SCALE GENOMIC DNA]</scope>
    <source>
        <strain evidence="5">A8</strain>
    </source>
</reference>
<evidence type="ECO:0000259" key="4">
    <source>
        <dbReference type="Pfam" id="PF08386"/>
    </source>
</evidence>
<comment type="caution">
    <text evidence="5">The sequence shown here is derived from an EMBL/GenBank/DDBJ whole genome shotgun (WGS) entry which is preliminary data.</text>
</comment>
<evidence type="ECO:0000256" key="2">
    <source>
        <dbReference type="ARBA" id="ARBA00022801"/>
    </source>
</evidence>
<keyword evidence="2" id="KW-0378">Hydrolase</keyword>
<evidence type="ECO:0000313" key="5">
    <source>
        <dbReference type="EMBL" id="OQX12429.1"/>
    </source>
</evidence>
<dbReference type="InterPro" id="IPR013595">
    <property type="entry name" value="Pept_S33_TAP-like_C"/>
</dbReference>
<dbReference type="InterPro" id="IPR029058">
    <property type="entry name" value="AB_hydrolase_fold"/>
</dbReference>
<evidence type="ECO:0000313" key="6">
    <source>
        <dbReference type="Proteomes" id="UP000192491"/>
    </source>
</evidence>
<dbReference type="Gene3D" id="3.40.50.1820">
    <property type="entry name" value="alpha/beta hydrolase"/>
    <property type="match status" value="1"/>
</dbReference>
<dbReference type="SUPFAM" id="SSF53474">
    <property type="entry name" value="alpha/beta-Hydrolases"/>
    <property type="match status" value="1"/>
</dbReference>
<feature type="domain" description="Peptidase S33 tripeptidyl aminopeptidase-like C-terminal" evidence="4">
    <location>
        <begin position="409"/>
        <end position="495"/>
    </location>
</feature>
<dbReference type="InterPro" id="IPR000073">
    <property type="entry name" value="AB_hydrolase_1"/>
</dbReference>
<organism evidence="5 6">
    <name type="scientific">Thiothrix lacustris</name>
    <dbReference type="NCBI Taxonomy" id="525917"/>
    <lineage>
        <taxon>Bacteria</taxon>
        <taxon>Pseudomonadati</taxon>
        <taxon>Pseudomonadota</taxon>
        <taxon>Gammaproteobacteria</taxon>
        <taxon>Thiotrichales</taxon>
        <taxon>Thiotrichaceae</taxon>
        <taxon>Thiothrix</taxon>
    </lineage>
</organism>
<dbReference type="Proteomes" id="UP000192491">
    <property type="component" value="Unassembled WGS sequence"/>
</dbReference>
<gene>
    <name evidence="5" type="ORF">BWK73_14995</name>
</gene>
<dbReference type="PANTHER" id="PTHR43248:SF25">
    <property type="entry name" value="AB HYDROLASE-1 DOMAIN-CONTAINING PROTEIN-RELATED"/>
    <property type="match status" value="1"/>
</dbReference>
<dbReference type="InterPro" id="IPR051601">
    <property type="entry name" value="Serine_prot/Carboxylest_S33"/>
</dbReference>
<dbReference type="Pfam" id="PF08386">
    <property type="entry name" value="Abhydrolase_4"/>
    <property type="match status" value="1"/>
</dbReference>
<dbReference type="PANTHER" id="PTHR43248">
    <property type="entry name" value="2-SUCCINYL-6-HYDROXY-2,4-CYCLOHEXADIENE-1-CARBOXYLATE SYNTHASE"/>
    <property type="match status" value="1"/>
</dbReference>
<sequence length="509" mass="57358">MQKIIWLLLGGLVMVVGLGLVPLHQTTMIKATVAKTLPNGAQFVPSECWFTNTTNLSVSCGWLHTAPPQTGAPSAFRLPVVIMRHAGLGHQPDPLVYLAGGPGSAAWLDKDGVENHWLAWFEQKYAMKRDLILFDQRGTGMSEPALGCQAYRDLSASVLSNPGTPTDNARRYLEVSQQCQEQLTQAKQPLNELGTHLSAQDVNDLLTLLDYQQSNLLGVSYGTRLALEIQRRFPERVRSLTLDSLYPLGEHLLRDWPELLNNSLQRLFQYCTADERCLLENGDIETRYNALMAQLRTTPLRIPVADLQLGNLQELQLNDEILLAMLFDAQYNSHQLKYLPSFIRHLQEGRIDLAREYINNYLYHQFDAAFREPVFWAVECSDNPAISRDSMVAKVDTYPHLRYYLPADYDMCSVWNKNRQHPGLQVSAERLTVPSLILSGEDDPITPAAWAAKAATKQFAEDSTYLFRFSGIAHSVLDNKPCASDLFIGFINDPAQRPRADCRLDKPQD</sequence>
<evidence type="ECO:0000256" key="1">
    <source>
        <dbReference type="ARBA" id="ARBA00010088"/>
    </source>
</evidence>
<dbReference type="AlphaFoldDB" id="A0A1Y1QSF4"/>
<accession>A0A1Y1QSF4</accession>
<evidence type="ECO:0008006" key="7">
    <source>
        <dbReference type="Google" id="ProtNLM"/>
    </source>
</evidence>
<dbReference type="GO" id="GO:0016787">
    <property type="term" value="F:hydrolase activity"/>
    <property type="evidence" value="ECO:0007669"/>
    <property type="project" value="UniProtKB-KW"/>
</dbReference>
<proteinExistence type="inferred from homology"/>
<dbReference type="Pfam" id="PF00561">
    <property type="entry name" value="Abhydrolase_1"/>
    <property type="match status" value="1"/>
</dbReference>
<feature type="domain" description="AB hydrolase-1" evidence="3">
    <location>
        <begin position="94"/>
        <end position="270"/>
    </location>
</feature>
<dbReference type="EMBL" id="MTEJ01000066">
    <property type="protein sequence ID" value="OQX12429.1"/>
    <property type="molecule type" value="Genomic_DNA"/>
</dbReference>
<evidence type="ECO:0000259" key="3">
    <source>
        <dbReference type="Pfam" id="PF00561"/>
    </source>
</evidence>
<protein>
    <recommendedName>
        <fullName evidence="7">AB hydrolase-1 domain-containing protein</fullName>
    </recommendedName>
</protein>
<name>A0A1Y1QSF4_9GAMM</name>